<organism evidence="2 3">
    <name type="scientific">Bacteroides eggerthii</name>
    <dbReference type="NCBI Taxonomy" id="28111"/>
    <lineage>
        <taxon>Bacteria</taxon>
        <taxon>Pseudomonadati</taxon>
        <taxon>Bacteroidota</taxon>
        <taxon>Bacteroidia</taxon>
        <taxon>Bacteroidales</taxon>
        <taxon>Bacteroidaceae</taxon>
        <taxon>Bacteroides</taxon>
    </lineage>
</organism>
<evidence type="ECO:0000313" key="3">
    <source>
        <dbReference type="Proteomes" id="UP000254424"/>
    </source>
</evidence>
<name>A0A380ZC27_9BACE</name>
<dbReference type="EMBL" id="UFSX01000002">
    <property type="protein sequence ID" value="SUV43894.1"/>
    <property type="molecule type" value="Genomic_DNA"/>
</dbReference>
<evidence type="ECO:0000313" key="2">
    <source>
        <dbReference type="EMBL" id="SUV43894.1"/>
    </source>
</evidence>
<feature type="transmembrane region" description="Helical" evidence="1">
    <location>
        <begin position="51"/>
        <end position="70"/>
    </location>
</feature>
<gene>
    <name evidence="2" type="ORF">NCTC11155_03303</name>
</gene>
<keyword evidence="1" id="KW-0472">Membrane</keyword>
<dbReference type="Proteomes" id="UP000254424">
    <property type="component" value="Unassembled WGS sequence"/>
</dbReference>
<evidence type="ECO:0000256" key="1">
    <source>
        <dbReference type="SAM" id="Phobius"/>
    </source>
</evidence>
<dbReference type="AlphaFoldDB" id="A0A380ZC27"/>
<keyword evidence="1" id="KW-1133">Transmembrane helix</keyword>
<proteinExistence type="predicted"/>
<protein>
    <submittedName>
        <fullName evidence="2">Uncharacterized protein</fullName>
    </submittedName>
</protein>
<reference evidence="2 3" key="1">
    <citation type="submission" date="2018-06" db="EMBL/GenBank/DDBJ databases">
        <authorList>
            <consortium name="Pathogen Informatics"/>
            <person name="Doyle S."/>
        </authorList>
    </citation>
    <scope>NUCLEOTIDE SEQUENCE [LARGE SCALE GENOMIC DNA]</scope>
    <source>
        <strain evidence="2 3">NCTC11155</strain>
    </source>
</reference>
<sequence length="133" mass="15365">MKVDIYGIYTEIRCNSTVGIDDKLLASERKSSGYSFLRFFQFSKSYFRYRIINCSFIYICICFCSTYIGVSKNFFNGCKRCVMIKQKSCCSMPSGVKGNIFFPTKKLFINSFNNPITHSIGWHMEKFSSGSMK</sequence>
<accession>A0A380ZC27</accession>
<keyword evidence="1" id="KW-0812">Transmembrane</keyword>